<dbReference type="InterPro" id="IPR003607">
    <property type="entry name" value="HD/PDEase_dom"/>
</dbReference>
<dbReference type="GO" id="GO:0004810">
    <property type="term" value="F:CCA tRNA nucleotidyltransferase activity"/>
    <property type="evidence" value="ECO:0007669"/>
    <property type="project" value="UniProtKB-EC"/>
</dbReference>
<dbReference type="InterPro" id="IPR002646">
    <property type="entry name" value="PolA_pol_head_dom"/>
</dbReference>
<dbReference type="Pfam" id="PF01743">
    <property type="entry name" value="PolyA_pol"/>
    <property type="match status" value="1"/>
</dbReference>
<dbReference type="Proteomes" id="UP000322726">
    <property type="component" value="Chromosome"/>
</dbReference>
<evidence type="ECO:0000256" key="11">
    <source>
        <dbReference type="RuleBase" id="RU003953"/>
    </source>
</evidence>
<dbReference type="Gene3D" id="3.30.460.10">
    <property type="entry name" value="Beta Polymerase, domain 2"/>
    <property type="match status" value="1"/>
</dbReference>
<dbReference type="InterPro" id="IPR043519">
    <property type="entry name" value="NT_sf"/>
</dbReference>
<dbReference type="Pfam" id="PF12627">
    <property type="entry name" value="PolyA_pol_RNAbd"/>
    <property type="match status" value="1"/>
</dbReference>
<dbReference type="GO" id="GO:0005524">
    <property type="term" value="F:ATP binding"/>
    <property type="evidence" value="ECO:0007669"/>
    <property type="project" value="UniProtKB-KW"/>
</dbReference>
<dbReference type="OrthoDB" id="9805698at2"/>
<dbReference type="SUPFAM" id="SSF81891">
    <property type="entry name" value="Poly A polymerase C-terminal region-like"/>
    <property type="match status" value="1"/>
</dbReference>
<dbReference type="EC" id="2.7.7.72" evidence="12"/>
<evidence type="ECO:0000256" key="5">
    <source>
        <dbReference type="ARBA" id="ARBA00022723"/>
    </source>
</evidence>
<evidence type="ECO:0000256" key="9">
    <source>
        <dbReference type="ARBA" id="ARBA00022842"/>
    </source>
</evidence>
<dbReference type="EMBL" id="CP035928">
    <property type="protein sequence ID" value="QEP33574.1"/>
    <property type="molecule type" value="Genomic_DNA"/>
</dbReference>
<dbReference type="GO" id="GO:0008033">
    <property type="term" value="P:tRNA processing"/>
    <property type="evidence" value="ECO:0007669"/>
    <property type="project" value="UniProtKB-KW"/>
</dbReference>
<evidence type="ECO:0000313" key="12">
    <source>
        <dbReference type="EMBL" id="QEP33574.1"/>
    </source>
</evidence>
<keyword evidence="9" id="KW-0460">Magnesium</keyword>
<reference evidence="12 13" key="2">
    <citation type="submission" date="2019-09" db="EMBL/GenBank/DDBJ databases">
        <title>Complete genome sequencing of four Arcobacter species reveals a diverse suite of mobile elements.</title>
        <authorList>
            <person name="Miller W.G."/>
            <person name="Yee E."/>
            <person name="Bono J.L."/>
        </authorList>
    </citation>
    <scope>NUCLEOTIDE SEQUENCE [LARGE SCALE GENOMIC DNA]</scope>
    <source>
        <strain evidence="12 13">LMG 26638</strain>
    </source>
</reference>
<evidence type="ECO:0000256" key="1">
    <source>
        <dbReference type="ARBA" id="ARBA00001946"/>
    </source>
</evidence>
<dbReference type="InterPro" id="IPR050124">
    <property type="entry name" value="tRNA_CCA-adding_enzyme"/>
</dbReference>
<evidence type="ECO:0000313" key="13">
    <source>
        <dbReference type="Proteomes" id="UP000322726"/>
    </source>
</evidence>
<keyword evidence="3" id="KW-0819">tRNA processing</keyword>
<comment type="similarity">
    <text evidence="11">Belongs to the tRNA nucleotidyltransferase/poly(A) polymerase family.</text>
</comment>
<name>A0A5C2H9R9_9BACT</name>
<evidence type="ECO:0000256" key="10">
    <source>
        <dbReference type="ARBA" id="ARBA00022884"/>
    </source>
</evidence>
<dbReference type="SUPFAM" id="SSF81301">
    <property type="entry name" value="Nucleotidyltransferase"/>
    <property type="match status" value="1"/>
</dbReference>
<evidence type="ECO:0000256" key="6">
    <source>
        <dbReference type="ARBA" id="ARBA00022741"/>
    </source>
</evidence>
<keyword evidence="2 11" id="KW-0808">Transferase</keyword>
<evidence type="ECO:0000256" key="3">
    <source>
        <dbReference type="ARBA" id="ARBA00022694"/>
    </source>
</evidence>
<keyword evidence="6" id="KW-0547">Nucleotide-binding</keyword>
<proteinExistence type="inferred from homology"/>
<comment type="cofactor">
    <cofactor evidence="1">
        <name>Mg(2+)</name>
        <dbReference type="ChEBI" id="CHEBI:18420"/>
    </cofactor>
</comment>
<reference evidence="13" key="1">
    <citation type="submission" date="2019-09" db="EMBL/GenBank/DDBJ databases">
        <title>Complete genome sequencing of four Arcobacter species reveals a diverse suite of mobile elements.</title>
        <authorList>
            <person name="On S.L.W."/>
            <person name="Miller W.G."/>
            <person name="Biggs P."/>
            <person name="Cornelius A."/>
            <person name="Vandamme P."/>
        </authorList>
    </citation>
    <scope>NUCLEOTIDE SEQUENCE [LARGE SCALE GENOMIC DNA]</scope>
    <source>
        <strain evidence="13">LMG 26638</strain>
    </source>
</reference>
<dbReference type="GO" id="GO:0003723">
    <property type="term" value="F:RNA binding"/>
    <property type="evidence" value="ECO:0007669"/>
    <property type="project" value="UniProtKB-KW"/>
</dbReference>
<dbReference type="InterPro" id="IPR032828">
    <property type="entry name" value="PolyA_RNA-bd"/>
</dbReference>
<gene>
    <name evidence="12" type="primary">cca</name>
    <name evidence="12" type="ORF">APAC_0413</name>
</gene>
<keyword evidence="8" id="KW-0067">ATP-binding</keyword>
<dbReference type="GO" id="GO:0046872">
    <property type="term" value="F:metal ion binding"/>
    <property type="evidence" value="ECO:0007669"/>
    <property type="project" value="UniProtKB-KW"/>
</dbReference>
<keyword evidence="5" id="KW-0479">Metal-binding</keyword>
<dbReference type="RefSeq" id="WP_130232537.1">
    <property type="nucleotide sequence ID" value="NZ_BMEF01000010.1"/>
</dbReference>
<protein>
    <submittedName>
        <fullName evidence="12">Multifunctional tRNA nucleotidyl transferase / 2'3'-cyclic phosphodiesterase / 2'nucleotidase / phosphatase</fullName>
        <ecNumber evidence="12">2.7.7.72</ecNumber>
    </submittedName>
</protein>
<keyword evidence="4 12" id="KW-0548">Nucleotidyltransferase</keyword>
<dbReference type="PANTHER" id="PTHR47545:SF1">
    <property type="entry name" value="MULTIFUNCTIONAL CCA PROTEIN"/>
    <property type="match status" value="1"/>
</dbReference>
<keyword evidence="7" id="KW-0692">RNA repair</keyword>
<accession>A0A5C2H9R9</accession>
<dbReference type="CDD" id="cd00077">
    <property type="entry name" value="HDc"/>
    <property type="match status" value="1"/>
</dbReference>
<sequence>MFTTTTTINLPVVLENILDDLLKIGVKPVLVGGCVRDYFFKIPNKDFDIELFGLNCLETIEKTLQKFGNVKLVGKSFGVLTLRVDEYDFDFALPRIEKKIGNSHTDFEIVSDANLSFKEAAIRRDFTINAIGYDYESKEFLDPFNGLEDVKTKTLRHIDDKTFVEDSLRVYRAVQFTSRFDLKVEEKTLELCKKIVNSDECKYLPKERIYEEFKKLFLKSSKPSYGFELLREFGLLKYFPELQALIGCIQDKEYHPEGDVWVHTLMTIDELSKIIKKQNLEDEYRKLYLFYGILCHDLGKPFCTEVINERITSHKHESLGIEPTISFLSKLTNEKKFIDIVCSLVKNHLAPFQLYLAQSSEKAVKRLSLKVNIEDLCLVCLADCLGRDIPDKDKCYKATNWLLQKAKELEIHNAPILPLIQGRDLIKLGFKPSKKFKEILDFAFDLQIDEHMGKNEILLEISKKFN</sequence>
<dbReference type="Gene3D" id="1.10.3090.10">
    <property type="entry name" value="cca-adding enzyme, domain 2"/>
    <property type="match status" value="1"/>
</dbReference>
<evidence type="ECO:0000256" key="7">
    <source>
        <dbReference type="ARBA" id="ARBA00022800"/>
    </source>
</evidence>
<dbReference type="KEGG" id="apai:APAC_0413"/>
<dbReference type="GO" id="GO:0042245">
    <property type="term" value="P:RNA repair"/>
    <property type="evidence" value="ECO:0007669"/>
    <property type="project" value="UniProtKB-KW"/>
</dbReference>
<dbReference type="PANTHER" id="PTHR47545">
    <property type="entry name" value="MULTIFUNCTIONAL CCA PROTEIN"/>
    <property type="match status" value="1"/>
</dbReference>
<organism evidence="12 13">
    <name type="scientific">Malaciobacter pacificus</name>
    <dbReference type="NCBI Taxonomy" id="1080223"/>
    <lineage>
        <taxon>Bacteria</taxon>
        <taxon>Pseudomonadati</taxon>
        <taxon>Campylobacterota</taxon>
        <taxon>Epsilonproteobacteria</taxon>
        <taxon>Campylobacterales</taxon>
        <taxon>Arcobacteraceae</taxon>
        <taxon>Malaciobacter</taxon>
    </lineage>
</organism>
<evidence type="ECO:0000256" key="8">
    <source>
        <dbReference type="ARBA" id="ARBA00022840"/>
    </source>
</evidence>
<dbReference type="CDD" id="cd05398">
    <property type="entry name" value="NT_ClassII-CCAase"/>
    <property type="match status" value="1"/>
</dbReference>
<evidence type="ECO:0000256" key="2">
    <source>
        <dbReference type="ARBA" id="ARBA00022679"/>
    </source>
</evidence>
<reference evidence="12 13" key="3">
    <citation type="submission" date="2019-09" db="EMBL/GenBank/DDBJ databases">
        <title>Taxonomic note: a critical rebuttal of the proposed division of the genus Arcobacter into six genera, emended descriptions of Arcobacter anaerophilus and the genus Arcobacter, and an assessment of genus-level boundaries for Epsilonproteobacteria using in silico genomic comparator tools.</title>
        <authorList>
            <person name="On S.L.W."/>
            <person name="Miller W.G."/>
            <person name="Biggs P."/>
            <person name="Cornelius A."/>
            <person name="Vandamme P."/>
        </authorList>
    </citation>
    <scope>NUCLEOTIDE SEQUENCE [LARGE SCALE GENOMIC DNA]</scope>
    <source>
        <strain evidence="12 13">LMG 26638</strain>
    </source>
</reference>
<evidence type="ECO:0000256" key="4">
    <source>
        <dbReference type="ARBA" id="ARBA00022695"/>
    </source>
</evidence>
<keyword evidence="10 11" id="KW-0694">RNA-binding</keyword>
<keyword evidence="13" id="KW-1185">Reference proteome</keyword>
<dbReference type="AlphaFoldDB" id="A0A5C2H9R9"/>